<dbReference type="RefSeq" id="WP_144073399.1">
    <property type="nucleotide sequence ID" value="NZ_CP076128.1"/>
</dbReference>
<dbReference type="InterPro" id="IPR029058">
    <property type="entry name" value="AB_hydrolase_fold"/>
</dbReference>
<keyword evidence="3" id="KW-1185">Reference proteome</keyword>
<protein>
    <submittedName>
        <fullName evidence="2">Alpha/beta hydrolase</fullName>
    </submittedName>
</protein>
<evidence type="ECO:0000259" key="1">
    <source>
        <dbReference type="Pfam" id="PF12697"/>
    </source>
</evidence>
<reference evidence="2 3" key="1">
    <citation type="submission" date="2021-05" db="EMBL/GenBank/DDBJ databases">
        <title>Comparative genomic studies on the polysaccharide-degrading batcterial strains of the Flammeovirga genus.</title>
        <authorList>
            <person name="Zewei F."/>
            <person name="Zheng Z."/>
            <person name="Yu L."/>
            <person name="Ruyue G."/>
            <person name="Yanhong M."/>
            <person name="Yuanyuan C."/>
            <person name="Jingyan G."/>
            <person name="Wenjun H."/>
        </authorList>
    </citation>
    <scope>NUCLEOTIDE SEQUENCE [LARGE SCALE GENOMIC DNA]</scope>
    <source>
        <strain evidence="2 3">YS10</strain>
    </source>
</reference>
<dbReference type="PANTHER" id="PTHR12277">
    <property type="entry name" value="ALPHA/BETA HYDROLASE DOMAIN-CONTAINING PROTEIN"/>
    <property type="match status" value="1"/>
</dbReference>
<dbReference type="EMBL" id="CP076128">
    <property type="protein sequence ID" value="QWG05969.1"/>
    <property type="molecule type" value="Genomic_DNA"/>
</dbReference>
<keyword evidence="2" id="KW-0378">Hydrolase</keyword>
<accession>A0ABX8GRE8</accession>
<evidence type="ECO:0000313" key="3">
    <source>
        <dbReference type="Proteomes" id="UP000682802"/>
    </source>
</evidence>
<dbReference type="PANTHER" id="PTHR12277:SF81">
    <property type="entry name" value="PROTEIN ABHD13"/>
    <property type="match status" value="1"/>
</dbReference>
<name>A0ABX8GRE8_9BACT</name>
<gene>
    <name evidence="2" type="ORF">KM029_11380</name>
</gene>
<dbReference type="Gene3D" id="3.40.50.1820">
    <property type="entry name" value="alpha/beta hydrolase"/>
    <property type="match status" value="1"/>
</dbReference>
<dbReference type="Proteomes" id="UP000682802">
    <property type="component" value="Chromosome 1"/>
</dbReference>
<dbReference type="SUPFAM" id="SSF53474">
    <property type="entry name" value="alpha/beta-Hydrolases"/>
    <property type="match status" value="1"/>
</dbReference>
<sequence>MNLEKEWKSLEKSYKKEGVSMKVNHVEVNSKVINYLSVKANKETNLTLVFIHGAPGRANDFSKYLQHPKLREKANLLSIERLGYGSNHGVEEDSIAIHAEAIEAVLQDWDKVSHQKQEYILIGHSYGGPIAAYTTIDSNSEIRYLILLAPAMSADLEPMKWYSRWAQAKIIYKILPTSFQVATDEKANHKNALKLVEDKWKLIKVPTVIVHGKKDGLVPFENMNFVRENWESPLDSLILEDKGHIFPFTDSDIVVDLLLDKS</sequence>
<organism evidence="2 3">
    <name type="scientific">Flammeovirga kamogawensis</name>
    <dbReference type="NCBI Taxonomy" id="373891"/>
    <lineage>
        <taxon>Bacteria</taxon>
        <taxon>Pseudomonadati</taxon>
        <taxon>Bacteroidota</taxon>
        <taxon>Cytophagia</taxon>
        <taxon>Cytophagales</taxon>
        <taxon>Flammeovirgaceae</taxon>
        <taxon>Flammeovirga</taxon>
    </lineage>
</organism>
<dbReference type="InterPro" id="IPR000073">
    <property type="entry name" value="AB_hydrolase_1"/>
</dbReference>
<proteinExistence type="predicted"/>
<feature type="domain" description="AB hydrolase-1" evidence="1">
    <location>
        <begin position="48"/>
        <end position="256"/>
    </location>
</feature>
<evidence type="ECO:0000313" key="2">
    <source>
        <dbReference type="EMBL" id="QWG05969.1"/>
    </source>
</evidence>
<dbReference type="Pfam" id="PF12697">
    <property type="entry name" value="Abhydrolase_6"/>
    <property type="match status" value="1"/>
</dbReference>
<dbReference type="GO" id="GO:0016787">
    <property type="term" value="F:hydrolase activity"/>
    <property type="evidence" value="ECO:0007669"/>
    <property type="project" value="UniProtKB-KW"/>
</dbReference>